<gene>
    <name evidence="2" type="ORF">C3B59_15730</name>
</gene>
<organism evidence="2 3">
    <name type="scientific">Cryobacterium zongtaii</name>
    <dbReference type="NCBI Taxonomy" id="1259217"/>
    <lineage>
        <taxon>Bacteria</taxon>
        <taxon>Bacillati</taxon>
        <taxon>Actinomycetota</taxon>
        <taxon>Actinomycetes</taxon>
        <taxon>Micrococcales</taxon>
        <taxon>Microbacteriaceae</taxon>
        <taxon>Cryobacterium</taxon>
    </lineage>
</organism>
<accession>A0A2S3Z6E5</accession>
<reference evidence="2 3" key="1">
    <citation type="submission" date="2018-01" db="EMBL/GenBank/DDBJ databases">
        <title>Cryobacterium sp. nov., from glaciers in China.</title>
        <authorList>
            <person name="Liu Q."/>
            <person name="Xin Y.-H."/>
        </authorList>
    </citation>
    <scope>NUCLEOTIDE SEQUENCE [LARGE SCALE GENOMIC DNA]</scope>
    <source>
        <strain evidence="2 3">TMB1-8</strain>
    </source>
</reference>
<sequence>MARWISAGQAPTIGNPHSAAAETCEYTAGASAVAACADPTEVTRIRAQGIPLGSECVHPAAEANDGVTFVFLAELVMEADPRRVARQDEPTSAGQRGEDLHAA</sequence>
<comment type="caution">
    <text evidence="2">The sequence shown here is derived from an EMBL/GenBank/DDBJ whole genome shotgun (WGS) entry which is preliminary data.</text>
</comment>
<dbReference type="EMBL" id="PPXF01000060">
    <property type="protein sequence ID" value="POH60413.1"/>
    <property type="molecule type" value="Genomic_DNA"/>
</dbReference>
<dbReference type="AlphaFoldDB" id="A0A2S3Z6E5"/>
<proteinExistence type="predicted"/>
<dbReference type="Proteomes" id="UP000237104">
    <property type="component" value="Unassembled WGS sequence"/>
</dbReference>
<name>A0A2S3Z6E5_9MICO</name>
<evidence type="ECO:0000313" key="3">
    <source>
        <dbReference type="Proteomes" id="UP000237104"/>
    </source>
</evidence>
<evidence type="ECO:0000313" key="2">
    <source>
        <dbReference type="EMBL" id="POH60413.1"/>
    </source>
</evidence>
<protein>
    <submittedName>
        <fullName evidence="2">Uncharacterized protein</fullName>
    </submittedName>
</protein>
<evidence type="ECO:0000256" key="1">
    <source>
        <dbReference type="SAM" id="MobiDB-lite"/>
    </source>
</evidence>
<feature type="region of interest" description="Disordered" evidence="1">
    <location>
        <begin position="81"/>
        <end position="103"/>
    </location>
</feature>